<accession>A0A0P1ETL4</accession>
<evidence type="ECO:0000256" key="2">
    <source>
        <dbReference type="ARBA" id="ARBA00023015"/>
    </source>
</evidence>
<dbReference type="Gene3D" id="1.10.10.10">
    <property type="entry name" value="Winged helix-like DNA-binding domain superfamily/Winged helix DNA-binding domain"/>
    <property type="match status" value="1"/>
</dbReference>
<dbReference type="RefSeq" id="WP_223229192.1">
    <property type="nucleotide sequence ID" value="NZ_CYPW01000027.1"/>
</dbReference>
<protein>
    <submittedName>
        <fullName evidence="5">Regulatory protein BlaI</fullName>
    </submittedName>
</protein>
<dbReference type="InterPro" id="IPR036390">
    <property type="entry name" value="WH_DNA-bd_sf"/>
</dbReference>
<dbReference type="InterPro" id="IPR005650">
    <property type="entry name" value="BlaI_family"/>
</dbReference>
<dbReference type="EMBL" id="CYPW01000027">
    <property type="protein sequence ID" value="CUH53408.1"/>
    <property type="molecule type" value="Genomic_DNA"/>
</dbReference>
<dbReference type="Pfam" id="PF03965">
    <property type="entry name" value="Penicillinase_R"/>
    <property type="match status" value="1"/>
</dbReference>
<dbReference type="Gene3D" id="1.10.4040.10">
    <property type="entry name" value="Penicillinase repressor domain"/>
    <property type="match status" value="1"/>
</dbReference>
<evidence type="ECO:0000313" key="5">
    <source>
        <dbReference type="EMBL" id="CUH53408.1"/>
    </source>
</evidence>
<proteinExistence type="inferred from homology"/>
<dbReference type="InterPro" id="IPR036388">
    <property type="entry name" value="WH-like_DNA-bd_sf"/>
</dbReference>
<dbReference type="GO" id="GO:0045892">
    <property type="term" value="P:negative regulation of DNA-templated transcription"/>
    <property type="evidence" value="ECO:0007669"/>
    <property type="project" value="InterPro"/>
</dbReference>
<dbReference type="PIRSF" id="PIRSF019455">
    <property type="entry name" value="CopR_AtkY"/>
    <property type="match status" value="1"/>
</dbReference>
<dbReference type="SUPFAM" id="SSF46785">
    <property type="entry name" value="Winged helix' DNA-binding domain"/>
    <property type="match status" value="1"/>
</dbReference>
<sequence length="130" mass="14699">MARRRSEMLTDVELEFMIALWKIGGGSVRDIMGALKEDQQRAYTSVATVMKILDDKGFVTASRKDRALVYTPAVEKRDYEGRSLKNLSKTLFGGTPTALVARLVDNEDLTDEMIKEIKEIIDTRIRKDDG</sequence>
<keyword evidence="4" id="KW-0804">Transcription</keyword>
<evidence type="ECO:0000256" key="1">
    <source>
        <dbReference type="ARBA" id="ARBA00011046"/>
    </source>
</evidence>
<reference evidence="5 6" key="1">
    <citation type="submission" date="2015-09" db="EMBL/GenBank/DDBJ databases">
        <authorList>
            <consortium name="Swine Surveillance"/>
        </authorList>
    </citation>
    <scope>NUCLEOTIDE SEQUENCE [LARGE SCALE GENOMIC DNA]</scope>
    <source>
        <strain evidence="5 6">CECT 7688</strain>
    </source>
</reference>
<keyword evidence="6" id="KW-1185">Reference proteome</keyword>
<dbReference type="AlphaFoldDB" id="A0A0P1ETL4"/>
<gene>
    <name evidence="5" type="primary">blaI</name>
    <name evidence="5" type="ORF">SHM7688_02862</name>
</gene>
<dbReference type="STRING" id="321267.SHM7688_02862"/>
<dbReference type="GO" id="GO:0003677">
    <property type="term" value="F:DNA binding"/>
    <property type="evidence" value="ECO:0007669"/>
    <property type="project" value="UniProtKB-KW"/>
</dbReference>
<name>A0A0P1ETL4_9RHOB</name>
<dbReference type="Proteomes" id="UP000054823">
    <property type="component" value="Unassembled WGS sequence"/>
</dbReference>
<keyword evidence="3" id="KW-0238">DNA-binding</keyword>
<evidence type="ECO:0000256" key="4">
    <source>
        <dbReference type="ARBA" id="ARBA00023163"/>
    </source>
</evidence>
<evidence type="ECO:0000313" key="6">
    <source>
        <dbReference type="Proteomes" id="UP000054823"/>
    </source>
</evidence>
<keyword evidence="2" id="KW-0805">Transcription regulation</keyword>
<evidence type="ECO:0000256" key="3">
    <source>
        <dbReference type="ARBA" id="ARBA00023125"/>
    </source>
</evidence>
<organism evidence="5 6">
    <name type="scientific">Shimia marina</name>
    <dbReference type="NCBI Taxonomy" id="321267"/>
    <lineage>
        <taxon>Bacteria</taxon>
        <taxon>Pseudomonadati</taxon>
        <taxon>Pseudomonadota</taxon>
        <taxon>Alphaproteobacteria</taxon>
        <taxon>Rhodobacterales</taxon>
        <taxon>Roseobacteraceae</taxon>
    </lineage>
</organism>
<comment type="similarity">
    <text evidence="1">Belongs to the BlaI transcriptional regulatory family.</text>
</comment>